<feature type="domain" description="HTH cro/C1-type" evidence="1">
    <location>
        <begin position="67"/>
        <end position="97"/>
    </location>
</feature>
<gene>
    <name evidence="2" type="ORF">RBATCC27255_01536</name>
</gene>
<dbReference type="CDD" id="cd00093">
    <property type="entry name" value="HTH_XRE"/>
    <property type="match status" value="1"/>
</dbReference>
<dbReference type="GO" id="GO:0003677">
    <property type="term" value="F:DNA binding"/>
    <property type="evidence" value="ECO:0007669"/>
    <property type="project" value="InterPro"/>
</dbReference>
<protein>
    <submittedName>
        <fullName evidence="2">Helix-turn-helix protein</fullName>
    </submittedName>
</protein>
<dbReference type="Proteomes" id="UP000233425">
    <property type="component" value="Unassembled WGS sequence"/>
</dbReference>
<proteinExistence type="predicted"/>
<dbReference type="InterPro" id="IPR001387">
    <property type="entry name" value="Cro/C1-type_HTH"/>
</dbReference>
<dbReference type="EMBL" id="NNSR01000070">
    <property type="protein sequence ID" value="PKD27432.1"/>
    <property type="molecule type" value="Genomic_DNA"/>
</dbReference>
<sequence>MQRNAYKKAIGERIQQLRKGLRKEGFNGQPKTVNKFLEFLNPKIDDDYDNYGDYSLTDIKFSYKKDYVSKVEHGIIFPSTDFLFLIHLRFNVSLDYLVFGHNLPEIEELRKICKHSGKSKITDFCFNLLEDNSKYAEDFDDEDEDFFVDYRARLDEVRKYFCTHQQMKLTQKQFSELLGVSKNTMDKYHSKKNDVQSKKYADIRNTALEYLIRFSLTTKCSLDYLLYGTYLLEGFPSELMELLRNYDYAKQTQILKLWLEETKKFFKNS</sequence>
<dbReference type="PROSITE" id="PS50943">
    <property type="entry name" value="HTH_CROC1"/>
    <property type="match status" value="1"/>
</dbReference>
<comment type="caution">
    <text evidence="2">The sequence shown here is derived from an EMBL/GenBank/DDBJ whole genome shotgun (WGS) entry which is preliminary data.</text>
</comment>
<accession>A0A2N0UKC7</accession>
<dbReference type="RefSeq" id="WP_101029484.1">
    <property type="nucleotide sequence ID" value="NZ_CABMMZ010000070.1"/>
</dbReference>
<dbReference type="Gene3D" id="1.10.260.40">
    <property type="entry name" value="lambda repressor-like DNA-binding domains"/>
    <property type="match status" value="1"/>
</dbReference>
<evidence type="ECO:0000259" key="1">
    <source>
        <dbReference type="PROSITE" id="PS50943"/>
    </source>
</evidence>
<evidence type="ECO:0000313" key="3">
    <source>
        <dbReference type="Proteomes" id="UP000233425"/>
    </source>
</evidence>
<dbReference type="InterPro" id="IPR010982">
    <property type="entry name" value="Lambda_DNA-bd_dom_sf"/>
</dbReference>
<dbReference type="AlphaFoldDB" id="A0A2N0UKC7"/>
<evidence type="ECO:0000313" key="2">
    <source>
        <dbReference type="EMBL" id="PKD27432.1"/>
    </source>
</evidence>
<keyword evidence="3" id="KW-1185">Reference proteome</keyword>
<organism evidence="2 3">
    <name type="scientific">Ruminococcus bromii</name>
    <dbReference type="NCBI Taxonomy" id="40518"/>
    <lineage>
        <taxon>Bacteria</taxon>
        <taxon>Bacillati</taxon>
        <taxon>Bacillota</taxon>
        <taxon>Clostridia</taxon>
        <taxon>Eubacteriales</taxon>
        <taxon>Oscillospiraceae</taxon>
        <taxon>Ruminococcus</taxon>
    </lineage>
</organism>
<name>A0A2N0UKC7_9FIRM</name>
<reference evidence="2" key="1">
    <citation type="journal article" date="2018" name="Environ. Microbiol.">
        <title>Sporulation capability and amylosome conservation among diverse human colonic and rumen isolates of the keystone starch-degrader Ruminococcus bromii.</title>
        <authorList>
            <person name="Mukhopadhya I."/>
            <person name="Morais S."/>
            <person name="Laverde-Gomez J."/>
            <person name="Sheridan P.O."/>
            <person name="Walker A.W."/>
            <person name="Kelly W."/>
            <person name="Klieve A.V."/>
            <person name="Ouwerkerk D."/>
            <person name="Duncan S.H."/>
            <person name="Louis P."/>
            <person name="Koropatkin N."/>
            <person name="Cockburn D."/>
            <person name="Kibler R."/>
            <person name="Cooper P.J."/>
            <person name="Sandoval C."/>
            <person name="Crost E."/>
            <person name="Juge N."/>
            <person name="Bayer E.A."/>
            <person name="Flint H.J."/>
        </authorList>
    </citation>
    <scope>NUCLEOTIDE SEQUENCE [LARGE SCALE GENOMIC DNA]</scope>
    <source>
        <strain evidence="2">ATCC 27255</strain>
    </source>
</reference>